<dbReference type="AlphaFoldDB" id="A0ABD3A7X4"/>
<comment type="caution">
    <text evidence="2">The sequence shown here is derived from an EMBL/GenBank/DDBJ whole genome shotgun (WGS) entry which is preliminary data.</text>
</comment>
<gene>
    <name evidence="2" type="ORF">ACH5RR_012512</name>
</gene>
<keyword evidence="3" id="KW-1185">Reference proteome</keyword>
<dbReference type="Pfam" id="PF13456">
    <property type="entry name" value="RVT_3"/>
    <property type="match status" value="1"/>
</dbReference>
<feature type="domain" description="RNase H type-1" evidence="1">
    <location>
        <begin position="26"/>
        <end position="114"/>
    </location>
</feature>
<dbReference type="Proteomes" id="UP001630127">
    <property type="component" value="Unassembled WGS sequence"/>
</dbReference>
<evidence type="ECO:0000313" key="3">
    <source>
        <dbReference type="Proteomes" id="UP001630127"/>
    </source>
</evidence>
<evidence type="ECO:0000259" key="1">
    <source>
        <dbReference type="Pfam" id="PF13456"/>
    </source>
</evidence>
<proteinExistence type="predicted"/>
<organism evidence="2 3">
    <name type="scientific">Cinchona calisaya</name>
    <dbReference type="NCBI Taxonomy" id="153742"/>
    <lineage>
        <taxon>Eukaryota</taxon>
        <taxon>Viridiplantae</taxon>
        <taxon>Streptophyta</taxon>
        <taxon>Embryophyta</taxon>
        <taxon>Tracheophyta</taxon>
        <taxon>Spermatophyta</taxon>
        <taxon>Magnoliopsida</taxon>
        <taxon>eudicotyledons</taxon>
        <taxon>Gunneridae</taxon>
        <taxon>Pentapetalae</taxon>
        <taxon>asterids</taxon>
        <taxon>lamiids</taxon>
        <taxon>Gentianales</taxon>
        <taxon>Rubiaceae</taxon>
        <taxon>Cinchonoideae</taxon>
        <taxon>Cinchoneae</taxon>
        <taxon>Cinchona</taxon>
    </lineage>
</organism>
<name>A0ABD3A7X4_9GENT</name>
<reference evidence="2 3" key="1">
    <citation type="submission" date="2024-11" db="EMBL/GenBank/DDBJ databases">
        <title>A near-complete genome assembly of Cinchona calisaya.</title>
        <authorList>
            <person name="Lian D.C."/>
            <person name="Zhao X.W."/>
            <person name="Wei L."/>
        </authorList>
    </citation>
    <scope>NUCLEOTIDE SEQUENCE [LARGE SCALE GENOMIC DNA]</scope>
    <source>
        <tissue evidence="2">Nenye</tissue>
    </source>
</reference>
<evidence type="ECO:0000313" key="2">
    <source>
        <dbReference type="EMBL" id="KAL3527856.1"/>
    </source>
</evidence>
<sequence>MITVAAITSPNINKFGIGITVFLPLSNGRTAWAIPEYRGGDQKNIDAEAIRWAVMKAREEGWRNIVVRSNNRSLVDLLGSGFSKDATVATLLEDILCFCELFESCSFEFCDNNKITDGNLVANQALLPDSDEVWRF</sequence>
<protein>
    <recommendedName>
        <fullName evidence="1">RNase H type-1 domain-containing protein</fullName>
    </recommendedName>
</protein>
<accession>A0ABD3A7X4</accession>
<dbReference type="EMBL" id="JBJUIK010000005">
    <property type="protein sequence ID" value="KAL3527856.1"/>
    <property type="molecule type" value="Genomic_DNA"/>
</dbReference>
<dbReference type="InterPro" id="IPR002156">
    <property type="entry name" value="RNaseH_domain"/>
</dbReference>